<gene>
    <name evidence="2" type="ORF">Cadr_000006809</name>
</gene>
<reference evidence="2 3" key="1">
    <citation type="journal article" date="2019" name="Mol. Ecol. Resour.">
        <title>Improving Illumina assemblies with Hi-C and long reads: an example with the North African dromedary.</title>
        <authorList>
            <person name="Elbers J.P."/>
            <person name="Rogers M.F."/>
            <person name="Perelman P.L."/>
            <person name="Proskuryakova A.A."/>
            <person name="Serdyukova N.A."/>
            <person name="Johnson W.E."/>
            <person name="Horin P."/>
            <person name="Corander J."/>
            <person name="Murphy D."/>
            <person name="Burger P.A."/>
        </authorList>
    </citation>
    <scope>NUCLEOTIDE SEQUENCE [LARGE SCALE GENOMIC DNA]</scope>
    <source>
        <strain evidence="2">Drom800</strain>
        <tissue evidence="2">Blood</tissue>
    </source>
</reference>
<evidence type="ECO:0000313" key="2">
    <source>
        <dbReference type="EMBL" id="KAB1278769.1"/>
    </source>
</evidence>
<name>A0A5N4E5Q7_CAMDR</name>
<proteinExistence type="predicted"/>
<feature type="region of interest" description="Disordered" evidence="1">
    <location>
        <begin position="1"/>
        <end position="20"/>
    </location>
</feature>
<sequence length="80" mass="8997">MKETEVYLPSPNPQPKGGHTAALTRAQTGLLVGNIHLWRIQKAKESLREIGIKMDRSQVISTVHVMLTSLDRIFQVMENS</sequence>
<dbReference type="EMBL" id="JWIN03000005">
    <property type="protein sequence ID" value="KAB1278769.1"/>
    <property type="molecule type" value="Genomic_DNA"/>
</dbReference>
<evidence type="ECO:0000313" key="3">
    <source>
        <dbReference type="Proteomes" id="UP000299084"/>
    </source>
</evidence>
<accession>A0A5N4E5Q7</accession>
<organism evidence="2 3">
    <name type="scientific">Camelus dromedarius</name>
    <name type="common">Dromedary</name>
    <name type="synonym">Arabian camel</name>
    <dbReference type="NCBI Taxonomy" id="9838"/>
    <lineage>
        <taxon>Eukaryota</taxon>
        <taxon>Metazoa</taxon>
        <taxon>Chordata</taxon>
        <taxon>Craniata</taxon>
        <taxon>Vertebrata</taxon>
        <taxon>Euteleostomi</taxon>
        <taxon>Mammalia</taxon>
        <taxon>Eutheria</taxon>
        <taxon>Laurasiatheria</taxon>
        <taxon>Artiodactyla</taxon>
        <taxon>Tylopoda</taxon>
        <taxon>Camelidae</taxon>
        <taxon>Camelus</taxon>
    </lineage>
</organism>
<keyword evidence="3" id="KW-1185">Reference proteome</keyword>
<evidence type="ECO:0000256" key="1">
    <source>
        <dbReference type="SAM" id="MobiDB-lite"/>
    </source>
</evidence>
<comment type="caution">
    <text evidence="2">The sequence shown here is derived from an EMBL/GenBank/DDBJ whole genome shotgun (WGS) entry which is preliminary data.</text>
</comment>
<dbReference type="AlphaFoldDB" id="A0A5N4E5Q7"/>
<dbReference type="Proteomes" id="UP000299084">
    <property type="component" value="Unassembled WGS sequence"/>
</dbReference>
<protein>
    <submittedName>
        <fullName evidence="2">Uncharacterized protein</fullName>
    </submittedName>
</protein>